<feature type="chain" id="PRO_5043162087" evidence="3">
    <location>
        <begin position="28"/>
        <end position="296"/>
    </location>
</feature>
<dbReference type="GO" id="GO:0030288">
    <property type="term" value="C:outer membrane-bounded periplasmic space"/>
    <property type="evidence" value="ECO:0007669"/>
    <property type="project" value="TreeGrafter"/>
</dbReference>
<organism evidence="5 6">
    <name type="scientific">Faecalicatena orotica</name>
    <dbReference type="NCBI Taxonomy" id="1544"/>
    <lineage>
        <taxon>Bacteria</taxon>
        <taxon>Bacillati</taxon>
        <taxon>Bacillota</taxon>
        <taxon>Clostridia</taxon>
        <taxon>Lachnospirales</taxon>
        <taxon>Lachnospiraceae</taxon>
        <taxon>Faecalicatena</taxon>
    </lineage>
</organism>
<dbReference type="SUPFAM" id="SSF53187">
    <property type="entry name" value="Zn-dependent exopeptidases"/>
    <property type="match status" value="1"/>
</dbReference>
<evidence type="ECO:0000313" key="5">
    <source>
        <dbReference type="EMBL" id="PWJ31392.1"/>
    </source>
</evidence>
<dbReference type="AlphaFoldDB" id="A0A2Y9B9Q4"/>
<dbReference type="GO" id="GO:0008745">
    <property type="term" value="F:N-acetylmuramoyl-L-alanine amidase activity"/>
    <property type="evidence" value="ECO:0007669"/>
    <property type="project" value="InterPro"/>
</dbReference>
<feature type="compositionally biased region" description="Basic and acidic residues" evidence="2">
    <location>
        <begin position="37"/>
        <end position="56"/>
    </location>
</feature>
<dbReference type="Pfam" id="PF01520">
    <property type="entry name" value="Amidase_3"/>
    <property type="match status" value="1"/>
</dbReference>
<dbReference type="CDD" id="cd02696">
    <property type="entry name" value="MurNAc-LAA"/>
    <property type="match status" value="1"/>
</dbReference>
<feature type="compositionally biased region" description="Polar residues" evidence="2">
    <location>
        <begin position="114"/>
        <end position="123"/>
    </location>
</feature>
<keyword evidence="1" id="KW-0378">Hydrolase</keyword>
<dbReference type="Gene3D" id="3.40.630.40">
    <property type="entry name" value="Zn-dependent exopeptidases"/>
    <property type="match status" value="1"/>
</dbReference>
<proteinExistence type="predicted"/>
<dbReference type="Proteomes" id="UP000245845">
    <property type="component" value="Unassembled WGS sequence"/>
</dbReference>
<feature type="signal peptide" evidence="3">
    <location>
        <begin position="1"/>
        <end position="27"/>
    </location>
</feature>
<gene>
    <name evidence="5" type="ORF">A8806_102248</name>
</gene>
<evidence type="ECO:0000256" key="1">
    <source>
        <dbReference type="ARBA" id="ARBA00022801"/>
    </source>
</evidence>
<dbReference type="PANTHER" id="PTHR30404:SF0">
    <property type="entry name" value="N-ACETYLMURAMOYL-L-ALANINE AMIDASE AMIC"/>
    <property type="match status" value="1"/>
</dbReference>
<reference evidence="5 6" key="1">
    <citation type="submission" date="2018-05" db="EMBL/GenBank/DDBJ databases">
        <title>The Hungate 1000. A catalogue of reference genomes from the rumen microbiome.</title>
        <authorList>
            <person name="Kelly W."/>
        </authorList>
    </citation>
    <scope>NUCLEOTIDE SEQUENCE [LARGE SCALE GENOMIC DNA]</scope>
    <source>
        <strain evidence="5 6">NLAE-zl-C242</strain>
    </source>
</reference>
<feature type="domain" description="MurNAc-LAA" evidence="4">
    <location>
        <begin position="168"/>
        <end position="287"/>
    </location>
</feature>
<evidence type="ECO:0000313" key="6">
    <source>
        <dbReference type="Proteomes" id="UP000245845"/>
    </source>
</evidence>
<evidence type="ECO:0000256" key="2">
    <source>
        <dbReference type="SAM" id="MobiDB-lite"/>
    </source>
</evidence>
<evidence type="ECO:0000259" key="4">
    <source>
        <dbReference type="SMART" id="SM00646"/>
    </source>
</evidence>
<evidence type="ECO:0000256" key="3">
    <source>
        <dbReference type="SAM" id="SignalP"/>
    </source>
</evidence>
<keyword evidence="6" id="KW-1185">Reference proteome</keyword>
<dbReference type="OrthoDB" id="43070at2"/>
<dbReference type="InterPro" id="IPR002508">
    <property type="entry name" value="MurNAc-LAA_cat"/>
</dbReference>
<feature type="compositionally biased region" description="Basic and acidic residues" evidence="2">
    <location>
        <begin position="67"/>
        <end position="80"/>
    </location>
</feature>
<dbReference type="SMART" id="SM00646">
    <property type="entry name" value="Ami_3"/>
    <property type="match status" value="1"/>
</dbReference>
<dbReference type="GO" id="GO:0009253">
    <property type="term" value="P:peptidoglycan catabolic process"/>
    <property type="evidence" value="ECO:0007669"/>
    <property type="project" value="InterPro"/>
</dbReference>
<dbReference type="RefSeq" id="WP_109730099.1">
    <property type="nucleotide sequence ID" value="NZ_BAAACK010000006.1"/>
</dbReference>
<keyword evidence="3" id="KW-0732">Signal</keyword>
<comment type="caution">
    <text evidence="5">The sequence shown here is derived from an EMBL/GenBank/DDBJ whole genome shotgun (WGS) entry which is preliminary data.</text>
</comment>
<dbReference type="EMBL" id="QGDL01000002">
    <property type="protein sequence ID" value="PWJ31392.1"/>
    <property type="molecule type" value="Genomic_DNA"/>
</dbReference>
<sequence length="296" mass="32337">MKKKKGFLLLAAAAVIMTMLAGTSLYARGQLEQKAEAVKTEAHAQSRQEVEQRGPADTESVNAGEAQEVRSQSEENDGEHQEKMIIALDPGHQGPGIDMSGMEEDAPGSGVMKQKNNSGTTGRYTGLPEYQLNLDIALKVKERLSRLGYEVVMSRENNETAMSNQERARQANDSGAVLCVRIHANGSESPESTGALCLVVSEENPYAGSLYGESSELAQDILGKYCEATGFENRGIQISDSMTGMNWSQIPVVILEMGFMTNEQEDTRMADPSFQEKMADGITQGIEQYCLKRKVR</sequence>
<feature type="region of interest" description="Disordered" evidence="2">
    <location>
        <begin position="37"/>
        <end position="80"/>
    </location>
</feature>
<name>A0A2Y9B9Q4_9FIRM</name>
<dbReference type="PANTHER" id="PTHR30404">
    <property type="entry name" value="N-ACETYLMURAMOYL-L-ALANINE AMIDASE"/>
    <property type="match status" value="1"/>
</dbReference>
<accession>A0A2Y9B9Q4</accession>
<dbReference type="InterPro" id="IPR050695">
    <property type="entry name" value="N-acetylmuramoyl_amidase_3"/>
</dbReference>
<feature type="region of interest" description="Disordered" evidence="2">
    <location>
        <begin position="101"/>
        <end position="124"/>
    </location>
</feature>
<protein>
    <submittedName>
        <fullName evidence="5">N-acetylmuramoyl-L-alanine amidase</fullName>
    </submittedName>
</protein>